<feature type="region of interest" description="Disordered" evidence="1">
    <location>
        <begin position="598"/>
        <end position="714"/>
    </location>
</feature>
<feature type="compositionally biased region" description="Acidic residues" evidence="1">
    <location>
        <begin position="769"/>
        <end position="793"/>
    </location>
</feature>
<feature type="compositionally biased region" description="Acidic residues" evidence="1">
    <location>
        <begin position="217"/>
        <end position="226"/>
    </location>
</feature>
<feature type="region of interest" description="Disordered" evidence="1">
    <location>
        <begin position="247"/>
        <end position="311"/>
    </location>
</feature>
<evidence type="ECO:0000313" key="3">
    <source>
        <dbReference type="EMBL" id="GAX83455.1"/>
    </source>
</evidence>
<comment type="caution">
    <text evidence="3">The sequence shown here is derived from an EMBL/GenBank/DDBJ whole genome shotgun (WGS) entry which is preliminary data.</text>
</comment>
<evidence type="ECO:0000256" key="1">
    <source>
        <dbReference type="SAM" id="MobiDB-lite"/>
    </source>
</evidence>
<reference evidence="3 4" key="1">
    <citation type="submission" date="2017-08" db="EMBL/GenBank/DDBJ databases">
        <title>Acidophilic green algal genome provides insights into adaptation to an acidic environment.</title>
        <authorList>
            <person name="Hirooka S."/>
            <person name="Hirose Y."/>
            <person name="Kanesaki Y."/>
            <person name="Higuchi S."/>
            <person name="Fujiwara T."/>
            <person name="Onuma R."/>
            <person name="Era A."/>
            <person name="Ohbayashi R."/>
            <person name="Uzuka A."/>
            <person name="Nozaki H."/>
            <person name="Yoshikawa H."/>
            <person name="Miyagishima S.Y."/>
        </authorList>
    </citation>
    <scope>NUCLEOTIDE SEQUENCE [LARGE SCALE GENOMIC DNA]</scope>
    <source>
        <strain evidence="3 4">NIES-2499</strain>
    </source>
</reference>
<dbReference type="AlphaFoldDB" id="A0A250XK45"/>
<feature type="compositionally biased region" description="Polar residues" evidence="1">
    <location>
        <begin position="85"/>
        <end position="103"/>
    </location>
</feature>
<dbReference type="OrthoDB" id="10691005at2759"/>
<proteinExistence type="predicted"/>
<dbReference type="PANTHER" id="PTHR36005">
    <property type="entry name" value="DNA LIGASE-LIKE PROTEIN"/>
    <property type="match status" value="1"/>
</dbReference>
<feature type="region of interest" description="Disordered" evidence="1">
    <location>
        <begin position="82"/>
        <end position="103"/>
    </location>
</feature>
<feature type="region of interest" description="Disordered" evidence="1">
    <location>
        <begin position="191"/>
        <end position="226"/>
    </location>
</feature>
<feature type="compositionally biased region" description="Polar residues" evidence="1">
    <location>
        <begin position="16"/>
        <end position="29"/>
    </location>
</feature>
<feature type="domain" description="DNA replication checkpoint mediator MRC1" evidence="2">
    <location>
        <begin position="760"/>
        <end position="864"/>
    </location>
</feature>
<feature type="compositionally biased region" description="Acidic residues" evidence="1">
    <location>
        <begin position="191"/>
        <end position="202"/>
    </location>
</feature>
<feature type="compositionally biased region" description="Acidic residues" evidence="1">
    <location>
        <begin position="274"/>
        <end position="283"/>
    </location>
</feature>
<sequence length="1090" mass="119215">MEDQQSNLLLDVLFSEDQNSSVPMSSQTSQEERKMQKEAHNIVNDASLRLTFSIPEASLDQQLDIPPAFATADAVKDVEQEKLDQNSALQRSQNATDTSTKMTLNEEDLSLLEDSLEDEGVEIAPEASTAFMTSHALQDSPFRRRIKRLTNEADHIKTSADKEGHHTEAVKQEPKRIIKKRVCVRSTLDENLQEDLDDDLENTDGSNKGQRSKGVEEAECCEEDVDGDEVGEYWDEEDEYADHILNSQETDSHEGRNPKKKQGGQSKRVKEEAAKDDESEEISGADSESEHSEEDKGTNEDCSENPAEMQRRLRVVAAHDGIGKGFVPEIKPIGDLVAKLKNRTKEVVKRAQAALTAQPPPQKEALPIIDFKVVLELVARKQSASKGPLQQDYRSTRICPNKEVQPEPLPNLCDSDPRLSSLPMTMTKSVLAAPAPVHLEVDDNELLKASALPVAQHLGDEDTRLKATAQPPQDLMAVDYEDDDLEIVDEGPGKILKAQLLNTATDDADLDHPDVDPNLMISNLKAQDSLQVRPRALDEGNLGGSKQARNRVPPGRASRFLAIKSAVRLQLASSVSLPDSQTLPNEAEVLELQLTQGDDGGAGAAIGASDSEELIAEEERLEETDAEEEDGNEEASSSDEAGPDSESGDGDDGDDVDDGIEEATDEAEEEEDESTSEESQQLDDIPEAEPLAYEEEEHILNPMESPNKRETGGNVLQKVSSEVFSAEVAKAQVNGADHLNSKLSPRKAAAERNRKKKKSQKGRSRFVEMEAELSDEEGQGAEVSEDEYEPDVEEDGMLQELIEEVQEGQRDFKARAEVHKRWEEEQDMRDVRAILHGIQNGFKRGRQDEEEEDGTDLEARRRRAALFADDNEIQVDVLPGLLEVVEELEEVEDDYSKQKHEAARKRLLAAGGITAEQDVGIALQSIMTQDYTAREVIALMNRSNSNILPASVTVTDKSSKAAVVQQTSKGHLPARLTTFGKNLTNLDPQQGSSFLGRTAATSLHRTASNAASKSFVFGMSESSNSMHTAAGENSLEGAQNTAGGRGPVRPSSFAGLKGLIGGSMKSAAGARKESAPSLLSLLGKRPPSLY</sequence>
<feature type="compositionally biased region" description="Basic and acidic residues" evidence="1">
    <location>
        <begin position="288"/>
        <end position="299"/>
    </location>
</feature>
<keyword evidence="4" id="KW-1185">Reference proteome</keyword>
<dbReference type="EMBL" id="BEGY01000099">
    <property type="protein sequence ID" value="GAX83455.1"/>
    <property type="molecule type" value="Genomic_DNA"/>
</dbReference>
<feature type="region of interest" description="Disordered" evidence="1">
    <location>
        <begin position="537"/>
        <end position="556"/>
    </location>
</feature>
<feature type="compositionally biased region" description="Basic residues" evidence="1">
    <location>
        <begin position="753"/>
        <end position="764"/>
    </location>
</feature>
<accession>A0A250XK45</accession>
<dbReference type="Pfam" id="PF09444">
    <property type="entry name" value="MRC1"/>
    <property type="match status" value="1"/>
</dbReference>
<protein>
    <recommendedName>
        <fullName evidence="2">DNA replication checkpoint mediator MRC1 domain-containing protein</fullName>
    </recommendedName>
</protein>
<dbReference type="Proteomes" id="UP000232323">
    <property type="component" value="Unassembled WGS sequence"/>
</dbReference>
<evidence type="ECO:0000259" key="2">
    <source>
        <dbReference type="Pfam" id="PF09444"/>
    </source>
</evidence>
<evidence type="ECO:0000313" key="4">
    <source>
        <dbReference type="Proteomes" id="UP000232323"/>
    </source>
</evidence>
<dbReference type="PANTHER" id="PTHR36005:SF1">
    <property type="entry name" value="DNA LIGASE-LIKE PROTEIN"/>
    <property type="match status" value="1"/>
</dbReference>
<name>A0A250XK45_9CHLO</name>
<feature type="region of interest" description="Disordered" evidence="1">
    <location>
        <begin position="1026"/>
        <end position="1050"/>
    </location>
</feature>
<dbReference type="STRING" id="1157962.A0A250XK45"/>
<dbReference type="InterPro" id="IPR018564">
    <property type="entry name" value="Repl_chkpnt_MRC1_dom"/>
</dbReference>
<gene>
    <name evidence="3" type="ORF">CEUSTIGMA_g10880.t1</name>
</gene>
<feature type="region of interest" description="Disordered" evidence="1">
    <location>
        <begin position="732"/>
        <end position="793"/>
    </location>
</feature>
<organism evidence="3 4">
    <name type="scientific">Chlamydomonas eustigma</name>
    <dbReference type="NCBI Taxonomy" id="1157962"/>
    <lineage>
        <taxon>Eukaryota</taxon>
        <taxon>Viridiplantae</taxon>
        <taxon>Chlorophyta</taxon>
        <taxon>core chlorophytes</taxon>
        <taxon>Chlorophyceae</taxon>
        <taxon>CS clade</taxon>
        <taxon>Chlamydomonadales</taxon>
        <taxon>Chlamydomonadaceae</taxon>
        <taxon>Chlamydomonas</taxon>
    </lineage>
</organism>
<feature type="compositionally biased region" description="Acidic residues" evidence="1">
    <location>
        <begin position="610"/>
        <end position="697"/>
    </location>
</feature>
<feature type="region of interest" description="Disordered" evidence="1">
    <location>
        <begin position="12"/>
        <end position="38"/>
    </location>
</feature>